<evidence type="ECO:0000313" key="1">
    <source>
        <dbReference type="EMBL" id="TCS98736.1"/>
    </source>
</evidence>
<evidence type="ECO:0000313" key="4">
    <source>
        <dbReference type="Proteomes" id="UP000315577"/>
    </source>
</evidence>
<dbReference type="PANTHER" id="PTHR38753">
    <property type="entry name" value="SLR1441 PROTEIN"/>
    <property type="match status" value="1"/>
</dbReference>
<reference evidence="2 4" key="2">
    <citation type="submission" date="2019-07" db="EMBL/GenBank/DDBJ databases">
        <title>Tepidimonas ignava SPS-1037 draft genome.</title>
        <authorList>
            <person name="Da Costa M.S."/>
            <person name="Froufe H.J.C."/>
            <person name="Egas C."/>
            <person name="Albuquerque L."/>
        </authorList>
    </citation>
    <scope>NUCLEOTIDE SEQUENCE [LARGE SCALE GENOMIC DNA]</scope>
    <source>
        <strain evidence="2 4">SPS-1037</strain>
    </source>
</reference>
<proteinExistence type="predicted"/>
<organism evidence="1 3">
    <name type="scientific">Tepidimonas ignava</name>
    <dbReference type="NCBI Taxonomy" id="114249"/>
    <lineage>
        <taxon>Bacteria</taxon>
        <taxon>Pseudomonadati</taxon>
        <taxon>Pseudomonadota</taxon>
        <taxon>Betaproteobacteria</taxon>
        <taxon>Burkholderiales</taxon>
        <taxon>Tepidimonas</taxon>
    </lineage>
</organism>
<protein>
    <recommendedName>
        <fullName evidence="5">DUF3782 domain-containing protein</fullName>
    </recommendedName>
</protein>
<name>A0A4R3LLP9_9BURK</name>
<keyword evidence="4" id="KW-1185">Reference proteome</keyword>
<dbReference type="PANTHER" id="PTHR38753:SF1">
    <property type="entry name" value="SLR1441 PROTEIN"/>
    <property type="match status" value="1"/>
</dbReference>
<dbReference type="EMBL" id="SMAH01000004">
    <property type="protein sequence ID" value="TCS98736.1"/>
    <property type="molecule type" value="Genomic_DNA"/>
</dbReference>
<reference evidence="1 3" key="1">
    <citation type="submission" date="2019-03" db="EMBL/GenBank/DDBJ databases">
        <title>Genomic Encyclopedia of Type Strains, Phase IV (KMG-IV): sequencing the most valuable type-strain genomes for metagenomic binning, comparative biology and taxonomic classification.</title>
        <authorList>
            <person name="Goeker M."/>
        </authorList>
    </citation>
    <scope>NUCLEOTIDE SEQUENCE [LARGE SCALE GENOMIC DNA]</scope>
    <source>
        <strain evidence="1 3">DSM 12034</strain>
    </source>
</reference>
<dbReference type="OrthoDB" id="5570142at2"/>
<accession>A0A4R3LLP9</accession>
<dbReference type="RefSeq" id="WP_132962054.1">
    <property type="nucleotide sequence ID" value="NZ_SMAH01000004.1"/>
</dbReference>
<evidence type="ECO:0000313" key="3">
    <source>
        <dbReference type="Proteomes" id="UP000295536"/>
    </source>
</evidence>
<sequence length="220" mass="25109">MTTAADISWDDLKAMIASLAESSKETDRRLRETDELIRELRDSSKETDRRLRETDELIRALRDADDRIDQQLEKLGKEIGGLGNKFGYFTEGLALPSLERILTERFGMENISPRHRVRRGKREQEYDVLAWANGEINLAIIVEVKSRVERAAIEQLIRQLEQLPELMPELAGKARIGILAGVEWQPGVAEEAQSLGLMTATIHDEIFDLTVPEGFEPKRW</sequence>
<dbReference type="Proteomes" id="UP000295536">
    <property type="component" value="Unassembled WGS sequence"/>
</dbReference>
<dbReference type="InterPro" id="IPR011335">
    <property type="entry name" value="Restrct_endonuc-II-like"/>
</dbReference>
<comment type="caution">
    <text evidence="1">The sequence shown here is derived from an EMBL/GenBank/DDBJ whole genome shotgun (WGS) entry which is preliminary data.</text>
</comment>
<dbReference type="AlphaFoldDB" id="A0A4R3LLP9"/>
<evidence type="ECO:0008006" key="5">
    <source>
        <dbReference type="Google" id="ProtNLM"/>
    </source>
</evidence>
<evidence type="ECO:0000313" key="2">
    <source>
        <dbReference type="EMBL" id="TSE20338.1"/>
    </source>
</evidence>
<dbReference type="EMBL" id="VJNC01000013">
    <property type="protein sequence ID" value="TSE20338.1"/>
    <property type="molecule type" value="Genomic_DNA"/>
</dbReference>
<gene>
    <name evidence="1" type="ORF">EDC36_104160</name>
    <name evidence="2" type="ORF">Tigna_01969</name>
</gene>
<dbReference type="SUPFAM" id="SSF52980">
    <property type="entry name" value="Restriction endonuclease-like"/>
    <property type="match status" value="1"/>
</dbReference>
<dbReference type="Proteomes" id="UP000315577">
    <property type="component" value="Unassembled WGS sequence"/>
</dbReference>